<dbReference type="Pfam" id="PF03564">
    <property type="entry name" value="DUF1759"/>
    <property type="match status" value="1"/>
</dbReference>
<dbReference type="GO" id="GO:0042575">
    <property type="term" value="C:DNA polymerase complex"/>
    <property type="evidence" value="ECO:0007669"/>
    <property type="project" value="UniProtKB-ARBA"/>
</dbReference>
<keyword evidence="5" id="KW-0378">Hydrolase</keyword>
<feature type="domain" description="Integrase catalytic" evidence="9">
    <location>
        <begin position="1499"/>
        <end position="1683"/>
    </location>
</feature>
<dbReference type="InterPro" id="IPR040676">
    <property type="entry name" value="DUF5641"/>
</dbReference>
<dbReference type="PANTHER" id="PTHR47331">
    <property type="entry name" value="PHD-TYPE DOMAIN-CONTAINING PROTEIN"/>
    <property type="match status" value="1"/>
</dbReference>
<dbReference type="InterPro" id="IPR008737">
    <property type="entry name" value="DUF1758"/>
</dbReference>
<dbReference type="PROSITE" id="PS50994">
    <property type="entry name" value="INTEGRASE"/>
    <property type="match status" value="1"/>
</dbReference>
<dbReference type="Proteomes" id="UP000271162">
    <property type="component" value="Unassembled WGS sequence"/>
</dbReference>
<dbReference type="InterPro" id="IPR000477">
    <property type="entry name" value="RT_dom"/>
</dbReference>
<sequence>MSGIIRQQIGITKRQLRKALQESEGEHFDPDQVQKLKDDELLAAYESHTSAHDSLFRIYARLNRLWKQWEELMKENPEEEEILKQYVTKYGDFRLLLNNAVSALERLDQERPLIEAELRKKKLDFEPYSESDVDSQRSSNLSAHPTQPTTLPAIDTRTYIPPFQATDASNISFVDASILSKLDLPIFEGNLLEFPEYWARFSTLVGDKPQLDGATKFSLLKSTLRGRALQSIKGLSITAANYPIAVDILKNHFDDRVTTRHILYTRLASLPSCDKDGRNLFALYSQMFALVRQFTTYEDDSKEYALGAILLNKLPRHIRSRIYDLSGNSENLVPTELLHILTRIVRKETTLEEMEDRSNYSSDIHVNAAILSNNKATTRQQPRGTEAQRPILRRQALTKTCQFCGCDAHTSSACSTYKTQKERIRIVKTKRLCYNCLSPRHTTKECSSKRNCIHCNKRHHSSICLTQSPIRQTSHEPRQPNQVRIPPITTQRQPHRPPQRSYLAAVNDSNTAAATTPEERHLPELTSNPQQPHRDVHQVYTNDVINSSTGKSLMMCAQVTLFNPKNPLQRTTTTALFDSGASSTILTENIAKQLDINTEETHPIYFQTFATRGSQSHRSSKIAVGLFLENYEQIILQVRTIPFLMEPMEMELINCHHQNDLQTSSVNTQPGLLIGSDYFWELMLSNNFYVKTLPNGYNLIHTRLGNIITGKPLRNNHSYVAITNIDALENPLQHQKLEEMVEKFWTLEAAGITDNIATSDDEKCLQEFNDTIHFDNEEDRYVVQLPFKEDISELSDNYSLAISRLKSNVKILSSKPGLLEKYHSIILDQLDRGIIEEVHYNNEPELCHYLPHHGVISEGSKHTKLRCVYDGSAKTKGKRSLNEVLHRGPVLLPEISGILLRIRFMKILIIGDIEKAFLMVGLDKESRNFTRFLWLRDPSLGMQENNIVTYVFKRVPFGLISSPFLLAGTIHHHLSNYSSPLAKNILRNIYVDNLFLEATSTHEAELVYEETKVIFSEAGMKVREFASNDAEFNKLLEEMEGAPVDTISKILGIKWNTVTDEIILPLPAPPPDETTWTKRKVLKQVASIFDPLGWTSPATLLAKAFVQKLWKTEQKWDTILPEDLSQEWTSILKNWTVSEIRLPRVLTISCPNEEDHDLHIFTDASKLGYSAVAYLVSKTKYGEPNVSFLMAKSRLAPLRTSTTIPRLELSALTIGAKLTKFLNSQLDFPIQKSYIWSDSKVALRWTKCDKSLPIFVSNRVKAIKTNAPSAVLRFVPGDQNPADIGSRGMIIEELLKSKLWFNGPPFLLEPEDRWPEDISHLPIDEKELETVSTSILADQQRPIFDERRFSTWTRLLNTVVLILLFIVKRSTKAKQRFSDEMSHLISSAEIIICRQAQRNHPPSDVVKKQLSLYRCEKSLLWKSKGRIDNANLPLATIEPTYLPRESHITVLYILHVHQMNHHCGVEQTLSELRTKVWIPKGRQMVKKVINSECYMCRREKSRPCGMDYMGPFNYRVDNLTVSKYWIILITCLNTRAIFTKIVTSMSTSALLHVIRRFIATNGFPRWIVCDNAKVFKTLNDVQNDLFQTETRDRTILDYCANNKIQFHFTASHSPWQGGIYERMVGIFKSSYRHAVKKNIYDIETLKTLVAECTAICNSRPITYVSDEQSNFPLRPIDFLRPTALISTRQVERIEWFTPHTMAQAELIELWQETNDLLDFFWKRWNTEYLVSLREQYQHSHRHPRLETRSRTPQLHDYVIIHDNTLKRGQWKIGQIVGSKDQFQRTVQIRLANKEIVSRPINLISPLEVPSKSEEKPDETHNQKSRTLHPMTTRYKSKMGTLLTLTIAVLLCQPIAAVSAMISNSRCPSTISVARKIIYADQCTEKGLAIASIIENNRRHLCWFPIRCPSGHINIPIPLTPNTGYCGNKCNCPKWTQTCSFYNGSKKKMSQASNVPQAIFDYKPPQVCSFHKSATCSDIHSVGIFYQIELFDGTTIIVPELHISTREFFDENDYYCFTNDGKLVPDSVSTNTPHYGSPAFCRHHKCSAPSTNSVFCTYYSPITTLDLFNSSIIIRAWGPTARKYFSYKPIAENSEKSYLIPRCYKGGVKVETTKTLDILEACSSSTCIYMTNYDNDIPILLPTSIVLFQYTVNLNGWKEGERVFSSTLTCPGQPICETIQCRICWEKLFNVQCWSVLEIAASLFLLIVIVILLHAITPLFTILSWIVRKMLHFPPAIARVVRNACRRMTGRRQTYDVARTTYQPRKRRRKLDKRPAVQSPTTKKNAYTTKLPNYSYSLLVRKFAYY</sequence>
<dbReference type="Pfam" id="PF05380">
    <property type="entry name" value="Peptidase_A17"/>
    <property type="match status" value="1"/>
</dbReference>
<dbReference type="PROSITE" id="PS00141">
    <property type="entry name" value="ASP_PROTEASE"/>
    <property type="match status" value="1"/>
</dbReference>
<evidence type="ECO:0000256" key="7">
    <source>
        <dbReference type="SAM" id="MobiDB-lite"/>
    </source>
</evidence>
<dbReference type="SUPFAM" id="SSF53098">
    <property type="entry name" value="Ribonuclease H-like"/>
    <property type="match status" value="1"/>
</dbReference>
<evidence type="ECO:0000256" key="3">
    <source>
        <dbReference type="ARBA" id="ARBA00022722"/>
    </source>
</evidence>
<evidence type="ECO:0000313" key="11">
    <source>
        <dbReference type="Proteomes" id="UP000271162"/>
    </source>
</evidence>
<dbReference type="GO" id="GO:0006508">
    <property type="term" value="P:proteolysis"/>
    <property type="evidence" value="ECO:0007669"/>
    <property type="project" value="InterPro"/>
</dbReference>
<keyword evidence="11" id="KW-1185">Reference proteome</keyword>
<keyword evidence="8" id="KW-0812">Transmembrane</keyword>
<dbReference type="GO" id="GO:0004519">
    <property type="term" value="F:endonuclease activity"/>
    <property type="evidence" value="ECO:0007669"/>
    <property type="project" value="UniProtKB-KW"/>
</dbReference>
<dbReference type="Gene3D" id="3.30.420.10">
    <property type="entry name" value="Ribonuclease H-like superfamily/Ribonuclease H"/>
    <property type="match status" value="1"/>
</dbReference>
<evidence type="ECO:0000256" key="4">
    <source>
        <dbReference type="ARBA" id="ARBA00022759"/>
    </source>
</evidence>
<keyword evidence="4" id="KW-0255">Endonuclease</keyword>
<dbReference type="EMBL" id="UYSL01020302">
    <property type="protein sequence ID" value="VDL73942.1"/>
    <property type="molecule type" value="Genomic_DNA"/>
</dbReference>
<dbReference type="InterPro" id="IPR005312">
    <property type="entry name" value="DUF1759"/>
</dbReference>
<dbReference type="GO" id="GO:0015074">
    <property type="term" value="P:DNA integration"/>
    <property type="evidence" value="ECO:0007669"/>
    <property type="project" value="InterPro"/>
</dbReference>
<keyword evidence="2" id="KW-0548">Nucleotidyltransferase</keyword>
<evidence type="ECO:0000256" key="1">
    <source>
        <dbReference type="ARBA" id="ARBA00022679"/>
    </source>
</evidence>
<dbReference type="InterPro" id="IPR036397">
    <property type="entry name" value="RNaseH_sf"/>
</dbReference>
<feature type="region of interest" description="Disordered" evidence="7">
    <location>
        <begin position="468"/>
        <end position="532"/>
    </location>
</feature>
<evidence type="ECO:0000259" key="9">
    <source>
        <dbReference type="PROSITE" id="PS50994"/>
    </source>
</evidence>
<dbReference type="GO" id="GO:0003964">
    <property type="term" value="F:RNA-directed DNA polymerase activity"/>
    <property type="evidence" value="ECO:0007669"/>
    <property type="project" value="UniProtKB-KW"/>
</dbReference>
<dbReference type="InterPro" id="IPR008042">
    <property type="entry name" value="Retrotrans_Pao"/>
</dbReference>
<name>A0A0N4Y3G7_NIPBR</name>
<reference evidence="12" key="1">
    <citation type="submission" date="2016-03" db="UniProtKB">
        <authorList>
            <consortium name="WormBaseParasite"/>
        </authorList>
    </citation>
    <scope>IDENTIFICATION</scope>
</reference>
<dbReference type="CDD" id="cd01644">
    <property type="entry name" value="RT_pepA17"/>
    <property type="match status" value="1"/>
</dbReference>
<dbReference type="WBParaSite" id="NBR_0001035201-mRNA-1">
    <property type="protein sequence ID" value="NBR_0001035201-mRNA-1"/>
    <property type="gene ID" value="NBR_0001035201"/>
</dbReference>
<keyword evidence="6" id="KW-0695">RNA-directed DNA polymerase</keyword>
<proteinExistence type="predicted"/>
<feature type="compositionally biased region" description="Polar residues" evidence="7">
    <location>
        <begin position="136"/>
        <end position="148"/>
    </location>
</feature>
<dbReference type="Pfam" id="PF17921">
    <property type="entry name" value="Integrase_H2C2"/>
    <property type="match status" value="1"/>
</dbReference>
<dbReference type="Gene3D" id="3.30.70.270">
    <property type="match status" value="1"/>
</dbReference>
<evidence type="ECO:0000256" key="8">
    <source>
        <dbReference type="SAM" id="Phobius"/>
    </source>
</evidence>
<protein>
    <submittedName>
        <fullName evidence="12">Integrase catalytic domain-containing protein</fullName>
    </submittedName>
</protein>
<dbReference type="STRING" id="27835.A0A0N4Y3G7"/>
<dbReference type="InterPro" id="IPR001969">
    <property type="entry name" value="Aspartic_peptidase_AS"/>
</dbReference>
<evidence type="ECO:0000256" key="2">
    <source>
        <dbReference type="ARBA" id="ARBA00022695"/>
    </source>
</evidence>
<dbReference type="InterPro" id="IPR001584">
    <property type="entry name" value="Integrase_cat-core"/>
</dbReference>
<dbReference type="InterPro" id="IPR043502">
    <property type="entry name" value="DNA/RNA_pol_sf"/>
</dbReference>
<dbReference type="Pfam" id="PF18701">
    <property type="entry name" value="DUF5641"/>
    <property type="match status" value="1"/>
</dbReference>
<dbReference type="OMA" id="WTENITW"/>
<dbReference type="InterPro" id="IPR012337">
    <property type="entry name" value="RNaseH-like_sf"/>
</dbReference>
<dbReference type="SUPFAM" id="SSF56672">
    <property type="entry name" value="DNA/RNA polymerases"/>
    <property type="match status" value="1"/>
</dbReference>
<evidence type="ECO:0000256" key="5">
    <source>
        <dbReference type="ARBA" id="ARBA00022801"/>
    </source>
</evidence>
<dbReference type="InterPro" id="IPR043128">
    <property type="entry name" value="Rev_trsase/Diguanyl_cyclase"/>
</dbReference>
<dbReference type="InterPro" id="IPR041588">
    <property type="entry name" value="Integrase_H2C2"/>
</dbReference>
<feature type="region of interest" description="Disordered" evidence="7">
    <location>
        <begin position="129"/>
        <end position="148"/>
    </location>
</feature>
<dbReference type="Pfam" id="PF00078">
    <property type="entry name" value="RVT_1"/>
    <property type="match status" value="1"/>
</dbReference>
<gene>
    <name evidence="10" type="ORF">NBR_LOCUS10353</name>
</gene>
<evidence type="ECO:0000313" key="12">
    <source>
        <dbReference type="WBParaSite" id="NBR_0001035201-mRNA-1"/>
    </source>
</evidence>
<keyword evidence="3" id="KW-0540">Nuclease</keyword>
<dbReference type="Gene3D" id="3.10.10.10">
    <property type="entry name" value="HIV Type 1 Reverse Transcriptase, subunit A, domain 1"/>
    <property type="match status" value="1"/>
</dbReference>
<feature type="region of interest" description="Disordered" evidence="7">
    <location>
        <begin position="2263"/>
        <end position="2282"/>
    </location>
</feature>
<evidence type="ECO:0000313" key="10">
    <source>
        <dbReference type="EMBL" id="VDL73942.1"/>
    </source>
</evidence>
<dbReference type="Pfam" id="PF05585">
    <property type="entry name" value="DUF1758"/>
    <property type="match status" value="1"/>
</dbReference>
<accession>A0A0N4Y3G7</accession>
<keyword evidence="1" id="KW-0808">Transferase</keyword>
<keyword evidence="8" id="KW-1133">Transmembrane helix</keyword>
<evidence type="ECO:0000256" key="6">
    <source>
        <dbReference type="ARBA" id="ARBA00022918"/>
    </source>
</evidence>
<dbReference type="GO" id="GO:0004190">
    <property type="term" value="F:aspartic-type endopeptidase activity"/>
    <property type="evidence" value="ECO:0007669"/>
    <property type="project" value="InterPro"/>
</dbReference>
<keyword evidence="8" id="KW-0472">Membrane</keyword>
<organism evidence="12">
    <name type="scientific">Nippostrongylus brasiliensis</name>
    <name type="common">Rat hookworm</name>
    <dbReference type="NCBI Taxonomy" id="27835"/>
    <lineage>
        <taxon>Eukaryota</taxon>
        <taxon>Metazoa</taxon>
        <taxon>Ecdysozoa</taxon>
        <taxon>Nematoda</taxon>
        <taxon>Chromadorea</taxon>
        <taxon>Rhabditida</taxon>
        <taxon>Rhabditina</taxon>
        <taxon>Rhabditomorpha</taxon>
        <taxon>Strongyloidea</taxon>
        <taxon>Heligmosomidae</taxon>
        <taxon>Nippostrongylus</taxon>
    </lineage>
</organism>
<reference evidence="10 11" key="2">
    <citation type="submission" date="2018-11" db="EMBL/GenBank/DDBJ databases">
        <authorList>
            <consortium name="Pathogen Informatics"/>
        </authorList>
    </citation>
    <scope>NUCLEOTIDE SEQUENCE [LARGE SCALE GENOMIC DNA]</scope>
</reference>
<dbReference type="PANTHER" id="PTHR47331:SF5">
    <property type="entry name" value="RIBONUCLEASE H"/>
    <property type="match status" value="1"/>
</dbReference>
<dbReference type="GO" id="GO:0003676">
    <property type="term" value="F:nucleic acid binding"/>
    <property type="evidence" value="ECO:0007669"/>
    <property type="project" value="InterPro"/>
</dbReference>
<feature type="transmembrane region" description="Helical" evidence="8">
    <location>
        <begin position="2202"/>
        <end position="2226"/>
    </location>
</feature>